<dbReference type="GO" id="GO:0102009">
    <property type="term" value="F:proline dipeptidase activity"/>
    <property type="evidence" value="ECO:0007669"/>
    <property type="project" value="UniProtKB-EC"/>
</dbReference>
<gene>
    <name evidence="17" type="ORF">LSH36_224g03011</name>
</gene>
<keyword evidence="5" id="KW-0378">Hydrolase</keyword>
<evidence type="ECO:0000256" key="8">
    <source>
        <dbReference type="ARBA" id="ARBA00023211"/>
    </source>
</evidence>
<dbReference type="GO" id="GO:0070006">
    <property type="term" value="F:metalloaminopeptidase activity"/>
    <property type="evidence" value="ECO:0007669"/>
    <property type="project" value="InterPro"/>
</dbReference>
<dbReference type="Pfam" id="PF00557">
    <property type="entry name" value="Peptidase_M24"/>
    <property type="match status" value="2"/>
</dbReference>
<protein>
    <recommendedName>
        <fullName evidence="11">Xaa-Pro dipeptidase</fullName>
        <ecNumber evidence="10">3.4.13.9</ecNumber>
    </recommendedName>
    <alternativeName>
        <fullName evidence="14">Imidodipeptidase</fullName>
    </alternativeName>
    <alternativeName>
        <fullName evidence="12">Peptidase D</fullName>
    </alternativeName>
    <alternativeName>
        <fullName evidence="13">Proline dipeptidase</fullName>
    </alternativeName>
</protein>
<dbReference type="Gene3D" id="3.90.230.10">
    <property type="entry name" value="Creatinase/methionine aminopeptidase superfamily"/>
    <property type="match status" value="2"/>
</dbReference>
<dbReference type="SUPFAM" id="SSF55920">
    <property type="entry name" value="Creatinase/aminopeptidase"/>
    <property type="match status" value="1"/>
</dbReference>
<keyword evidence="3" id="KW-0645">Protease</keyword>
<evidence type="ECO:0000259" key="16">
    <source>
        <dbReference type="SMART" id="SM01011"/>
    </source>
</evidence>
<accession>A0AAD9N6I6</accession>
<keyword evidence="4" id="KW-0479">Metal-binding</keyword>
<dbReference type="InterPro" id="IPR029149">
    <property type="entry name" value="Creatin/AminoP/Spt16_N"/>
</dbReference>
<evidence type="ECO:0000256" key="10">
    <source>
        <dbReference type="ARBA" id="ARBA00044051"/>
    </source>
</evidence>
<evidence type="ECO:0000256" key="7">
    <source>
        <dbReference type="ARBA" id="ARBA00023049"/>
    </source>
</evidence>
<evidence type="ECO:0000256" key="2">
    <source>
        <dbReference type="ARBA" id="ARBA00011738"/>
    </source>
</evidence>
<evidence type="ECO:0000256" key="4">
    <source>
        <dbReference type="ARBA" id="ARBA00022723"/>
    </source>
</evidence>
<dbReference type="GO" id="GO:0006508">
    <property type="term" value="P:proteolysis"/>
    <property type="evidence" value="ECO:0007669"/>
    <property type="project" value="UniProtKB-KW"/>
</dbReference>
<dbReference type="Proteomes" id="UP001208570">
    <property type="component" value="Unassembled WGS sequence"/>
</dbReference>
<feature type="domain" description="Aminopeptidase P N-terminal" evidence="16">
    <location>
        <begin position="19"/>
        <end position="157"/>
    </location>
</feature>
<dbReference type="EMBL" id="JAODUP010000224">
    <property type="protein sequence ID" value="KAK2155994.1"/>
    <property type="molecule type" value="Genomic_DNA"/>
</dbReference>
<proteinExistence type="inferred from homology"/>
<evidence type="ECO:0000256" key="14">
    <source>
        <dbReference type="ARBA" id="ARBA00044351"/>
    </source>
</evidence>
<dbReference type="InterPro" id="IPR007865">
    <property type="entry name" value="Aminopep_P_N"/>
</dbReference>
<dbReference type="GO" id="GO:0030145">
    <property type="term" value="F:manganese ion binding"/>
    <property type="evidence" value="ECO:0007669"/>
    <property type="project" value="InterPro"/>
</dbReference>
<dbReference type="Pfam" id="PF05195">
    <property type="entry name" value="AMP_N"/>
    <property type="match status" value="1"/>
</dbReference>
<comment type="caution">
    <text evidence="17">The sequence shown here is derived from an EMBL/GenBank/DDBJ whole genome shotgun (WGS) entry which is preliminary data.</text>
</comment>
<dbReference type="AlphaFoldDB" id="A0AAD9N6I6"/>
<dbReference type="InterPro" id="IPR052433">
    <property type="entry name" value="X-Pro_dipept-like"/>
</dbReference>
<keyword evidence="6" id="KW-0224">Dipeptidase</keyword>
<dbReference type="Gene3D" id="3.40.350.10">
    <property type="entry name" value="Creatinase/prolidase N-terminal domain"/>
    <property type="match status" value="1"/>
</dbReference>
<dbReference type="InterPro" id="IPR000994">
    <property type="entry name" value="Pept_M24"/>
</dbReference>
<sequence length="427" mass="48223">MATSRAEPSFCLGEHTLKVPMALFKDNRRRLIERLKLSPKFTNRAMILLQGGDSHQRYCTDVDIAPFRQESYFHWTFGVIEPGCYGAINVDTGRSTLYIERMPDEYVIWLGKIKPPQYYKEKYNVDEVLYVDELCTDLQKKDPEVLLLLKGLNTDSKSVTKPAGFDGIGQFKTDNEMLHPIIAECRVFKSDMEIEVLRYANKISSEAHKVVMRNLKPGMYEYQAESLFLHHCYSYGGMRHVSYTCIAGSLFDMGAEYNCYASDITCSFPASGKFTEDQKTIYNAVLHANRAVLAASKPGVPWPEMHRLSERVLLEELKTGGLLQGDINDMMKVHLGAVFMPHGLGHLMGIDVHDVGGFPELIDAALANPEQAKFLYEQRINQFRGTGGVRVEDDIVIIPDGAELLTCVPRTVEEIEAVMRGDKSEEK</sequence>
<evidence type="ECO:0000256" key="15">
    <source>
        <dbReference type="ARBA" id="ARBA00048994"/>
    </source>
</evidence>
<keyword evidence="18" id="KW-1185">Reference proteome</keyword>
<name>A0AAD9N6I6_9ANNE</name>
<evidence type="ECO:0000256" key="5">
    <source>
        <dbReference type="ARBA" id="ARBA00022801"/>
    </source>
</evidence>
<reference evidence="17" key="1">
    <citation type="journal article" date="2023" name="Mol. Biol. Evol.">
        <title>Third-Generation Sequencing Reveals the Adaptive Role of the Epigenome in Three Deep-Sea Polychaetes.</title>
        <authorList>
            <person name="Perez M."/>
            <person name="Aroh O."/>
            <person name="Sun Y."/>
            <person name="Lan Y."/>
            <person name="Juniper S.K."/>
            <person name="Young C.R."/>
            <person name="Angers B."/>
            <person name="Qian P.Y."/>
        </authorList>
    </citation>
    <scope>NUCLEOTIDE SEQUENCE</scope>
    <source>
        <strain evidence="17">P08H-3</strain>
    </source>
</reference>
<comment type="cofactor">
    <cofactor evidence="1">
        <name>Mn(2+)</name>
        <dbReference type="ChEBI" id="CHEBI:29035"/>
    </cofactor>
</comment>
<dbReference type="SMART" id="SM01011">
    <property type="entry name" value="AMP_N"/>
    <property type="match status" value="1"/>
</dbReference>
<dbReference type="PANTHER" id="PTHR48480:SF2">
    <property type="entry name" value="PEPTIDASE D"/>
    <property type="match status" value="1"/>
</dbReference>
<evidence type="ECO:0000256" key="6">
    <source>
        <dbReference type="ARBA" id="ARBA00022997"/>
    </source>
</evidence>
<comment type="similarity">
    <text evidence="9">Belongs to the peptidase M24B family. Eukaryotic-type prolidase subfamily.</text>
</comment>
<evidence type="ECO:0000256" key="9">
    <source>
        <dbReference type="ARBA" id="ARBA00043990"/>
    </source>
</evidence>
<dbReference type="CDD" id="cd01087">
    <property type="entry name" value="Prolidase"/>
    <property type="match status" value="1"/>
</dbReference>
<evidence type="ECO:0000256" key="3">
    <source>
        <dbReference type="ARBA" id="ARBA00022670"/>
    </source>
</evidence>
<keyword evidence="8" id="KW-0464">Manganese</keyword>
<evidence type="ECO:0000256" key="13">
    <source>
        <dbReference type="ARBA" id="ARBA00044284"/>
    </source>
</evidence>
<comment type="catalytic activity">
    <reaction evidence="15">
        <text>Xaa-L-Pro dipeptide + H2O = an L-alpha-amino acid + L-proline</text>
        <dbReference type="Rhea" id="RHEA:76407"/>
        <dbReference type="ChEBI" id="CHEBI:15377"/>
        <dbReference type="ChEBI" id="CHEBI:59869"/>
        <dbReference type="ChEBI" id="CHEBI:60039"/>
        <dbReference type="ChEBI" id="CHEBI:195196"/>
        <dbReference type="EC" id="3.4.13.9"/>
    </reaction>
</comment>
<dbReference type="PANTHER" id="PTHR48480">
    <property type="match status" value="1"/>
</dbReference>
<dbReference type="SUPFAM" id="SSF53092">
    <property type="entry name" value="Creatinase/prolidase N-terminal domain"/>
    <property type="match status" value="1"/>
</dbReference>
<keyword evidence="7" id="KW-0482">Metalloprotease</keyword>
<comment type="subunit">
    <text evidence="2">Homodimer.</text>
</comment>
<evidence type="ECO:0000256" key="11">
    <source>
        <dbReference type="ARBA" id="ARBA00044141"/>
    </source>
</evidence>
<evidence type="ECO:0000256" key="12">
    <source>
        <dbReference type="ARBA" id="ARBA00044252"/>
    </source>
</evidence>
<dbReference type="EC" id="3.4.13.9" evidence="10"/>
<evidence type="ECO:0000256" key="1">
    <source>
        <dbReference type="ARBA" id="ARBA00001936"/>
    </source>
</evidence>
<evidence type="ECO:0000313" key="18">
    <source>
        <dbReference type="Proteomes" id="UP001208570"/>
    </source>
</evidence>
<organism evidence="17 18">
    <name type="scientific">Paralvinella palmiformis</name>
    <dbReference type="NCBI Taxonomy" id="53620"/>
    <lineage>
        <taxon>Eukaryota</taxon>
        <taxon>Metazoa</taxon>
        <taxon>Spiralia</taxon>
        <taxon>Lophotrochozoa</taxon>
        <taxon>Annelida</taxon>
        <taxon>Polychaeta</taxon>
        <taxon>Sedentaria</taxon>
        <taxon>Canalipalpata</taxon>
        <taxon>Terebellida</taxon>
        <taxon>Terebelliformia</taxon>
        <taxon>Alvinellidae</taxon>
        <taxon>Paralvinella</taxon>
    </lineage>
</organism>
<dbReference type="InterPro" id="IPR036005">
    <property type="entry name" value="Creatinase/aminopeptidase-like"/>
</dbReference>
<evidence type="ECO:0000313" key="17">
    <source>
        <dbReference type="EMBL" id="KAK2155994.1"/>
    </source>
</evidence>